<name>A0ABT1NFZ6_9FIRM</name>
<feature type="domain" description="Methyl-accepting transducer" evidence="5">
    <location>
        <begin position="1"/>
        <end position="167"/>
    </location>
</feature>
<evidence type="ECO:0000256" key="4">
    <source>
        <dbReference type="SAM" id="Coils"/>
    </source>
</evidence>
<feature type="coiled-coil region" evidence="4">
    <location>
        <begin position="102"/>
        <end position="129"/>
    </location>
</feature>
<dbReference type="PANTHER" id="PTHR43531">
    <property type="entry name" value="PROTEIN ICFG"/>
    <property type="match status" value="1"/>
</dbReference>
<comment type="similarity">
    <text evidence="2">Belongs to the methyl-accepting chemotaxis (MCP) protein family.</text>
</comment>
<keyword evidence="4" id="KW-0175">Coiled coil</keyword>
<gene>
    <name evidence="6" type="ORF">LJD61_11445</name>
</gene>
<dbReference type="PROSITE" id="PS50111">
    <property type="entry name" value="CHEMOTAXIS_TRANSDUC_2"/>
    <property type="match status" value="1"/>
</dbReference>
<reference evidence="6 7" key="1">
    <citation type="submission" date="2021-10" db="EMBL/GenBank/DDBJ databases">
        <title>Lutispora strain m25 sp. nov., a thermophilic, non-spore-forming bacterium isolated from a lab-scale methanogenic bioreactor digesting anaerobic sludge.</title>
        <authorList>
            <person name="El Houari A."/>
            <person name="Mcdonald J."/>
        </authorList>
    </citation>
    <scope>NUCLEOTIDE SEQUENCE [LARGE SCALE GENOMIC DNA]</scope>
    <source>
        <strain evidence="7">m25</strain>
    </source>
</reference>
<dbReference type="InterPro" id="IPR051310">
    <property type="entry name" value="MCP_chemotaxis"/>
</dbReference>
<dbReference type="Gene3D" id="1.10.287.950">
    <property type="entry name" value="Methyl-accepting chemotaxis protein"/>
    <property type="match status" value="1"/>
</dbReference>
<keyword evidence="3" id="KW-0807">Transducer</keyword>
<organism evidence="6 7">
    <name type="scientific">Lutispora saccharofermentans</name>
    <dbReference type="NCBI Taxonomy" id="3024236"/>
    <lineage>
        <taxon>Bacteria</taxon>
        <taxon>Bacillati</taxon>
        <taxon>Bacillota</taxon>
        <taxon>Clostridia</taxon>
        <taxon>Lutisporales</taxon>
        <taxon>Lutisporaceae</taxon>
        <taxon>Lutispora</taxon>
    </lineage>
</organism>
<comment type="caution">
    <text evidence="6">The sequence shown here is derived from an EMBL/GenBank/DDBJ whole genome shotgun (WGS) entry which is preliminary data.</text>
</comment>
<proteinExistence type="inferred from homology"/>
<evidence type="ECO:0000259" key="5">
    <source>
        <dbReference type="PROSITE" id="PS50111"/>
    </source>
</evidence>
<evidence type="ECO:0000256" key="3">
    <source>
        <dbReference type="PROSITE-ProRule" id="PRU00284"/>
    </source>
</evidence>
<dbReference type="SUPFAM" id="SSF58104">
    <property type="entry name" value="Methyl-accepting chemotaxis protein (MCP) signaling domain"/>
    <property type="match status" value="1"/>
</dbReference>
<accession>A0ABT1NFZ6</accession>
<keyword evidence="7" id="KW-1185">Reference proteome</keyword>
<dbReference type="Proteomes" id="UP001651880">
    <property type="component" value="Unassembled WGS sequence"/>
</dbReference>
<dbReference type="Pfam" id="PF00015">
    <property type="entry name" value="MCPsignal"/>
    <property type="match status" value="1"/>
</dbReference>
<evidence type="ECO:0000256" key="2">
    <source>
        <dbReference type="ARBA" id="ARBA00029447"/>
    </source>
</evidence>
<protein>
    <submittedName>
        <fullName evidence="6">Methyl-accepting chemotaxis protein</fullName>
    </submittedName>
</protein>
<evidence type="ECO:0000313" key="7">
    <source>
        <dbReference type="Proteomes" id="UP001651880"/>
    </source>
</evidence>
<evidence type="ECO:0000256" key="1">
    <source>
        <dbReference type="ARBA" id="ARBA00022500"/>
    </source>
</evidence>
<evidence type="ECO:0000313" key="6">
    <source>
        <dbReference type="EMBL" id="MCQ1530158.1"/>
    </source>
</evidence>
<dbReference type="EMBL" id="JAJEKE010000009">
    <property type="protein sequence ID" value="MCQ1530158.1"/>
    <property type="molecule type" value="Genomic_DNA"/>
</dbReference>
<keyword evidence="1" id="KW-0145">Chemotaxis</keyword>
<dbReference type="InterPro" id="IPR004089">
    <property type="entry name" value="MCPsignal_dom"/>
</dbReference>
<sequence length="167" mass="18111">MALVEKNSDTLDKLNSQITAVNEASSKVQTHLGEINNSISNVHNVSSKLLEIADNSNKHIIESDKILQYVNKITRQIKILGINANIEAARAGEQGRGFSVVAKEVQDLADNSENNAKEINKILDMLSGEVSKIGQQLDGLKNYSDVQVEASKKVTQAVEKLLAETGA</sequence>
<dbReference type="PANTHER" id="PTHR43531:SF11">
    <property type="entry name" value="METHYL-ACCEPTING CHEMOTAXIS PROTEIN 3"/>
    <property type="match status" value="1"/>
</dbReference>